<dbReference type="Pfam" id="PF11917">
    <property type="entry name" value="DUF3435"/>
    <property type="match status" value="1"/>
</dbReference>
<evidence type="ECO:0000256" key="1">
    <source>
        <dbReference type="SAM" id="MobiDB-lite"/>
    </source>
</evidence>
<feature type="compositionally biased region" description="Basic and acidic residues" evidence="1">
    <location>
        <begin position="821"/>
        <end position="837"/>
    </location>
</feature>
<protein>
    <submittedName>
        <fullName evidence="2">Uncharacterized protein</fullName>
    </submittedName>
</protein>
<dbReference type="PANTHER" id="PTHR37535">
    <property type="entry name" value="FLUG DOMAIN PROTEIN"/>
    <property type="match status" value="1"/>
</dbReference>
<gene>
    <name evidence="2" type="ORF">B0T17DRAFT_168939</name>
</gene>
<evidence type="ECO:0000313" key="3">
    <source>
        <dbReference type="Proteomes" id="UP001174934"/>
    </source>
</evidence>
<organism evidence="2 3">
    <name type="scientific">Bombardia bombarda</name>
    <dbReference type="NCBI Taxonomy" id="252184"/>
    <lineage>
        <taxon>Eukaryota</taxon>
        <taxon>Fungi</taxon>
        <taxon>Dikarya</taxon>
        <taxon>Ascomycota</taxon>
        <taxon>Pezizomycotina</taxon>
        <taxon>Sordariomycetes</taxon>
        <taxon>Sordariomycetidae</taxon>
        <taxon>Sordariales</taxon>
        <taxon>Lasiosphaeriaceae</taxon>
        <taxon>Bombardia</taxon>
    </lineage>
</organism>
<evidence type="ECO:0000313" key="2">
    <source>
        <dbReference type="EMBL" id="KAK0628871.1"/>
    </source>
</evidence>
<reference evidence="2" key="1">
    <citation type="submission" date="2023-06" db="EMBL/GenBank/DDBJ databases">
        <title>Genome-scale phylogeny and comparative genomics of the fungal order Sordariales.</title>
        <authorList>
            <consortium name="Lawrence Berkeley National Laboratory"/>
            <person name="Hensen N."/>
            <person name="Bonometti L."/>
            <person name="Westerberg I."/>
            <person name="Brannstrom I.O."/>
            <person name="Guillou S."/>
            <person name="Cros-Aarteil S."/>
            <person name="Calhoun S."/>
            <person name="Haridas S."/>
            <person name="Kuo A."/>
            <person name="Mondo S."/>
            <person name="Pangilinan J."/>
            <person name="Riley R."/>
            <person name="LaButti K."/>
            <person name="Andreopoulos B."/>
            <person name="Lipzen A."/>
            <person name="Chen C."/>
            <person name="Yanf M."/>
            <person name="Daum C."/>
            <person name="Ng V."/>
            <person name="Clum A."/>
            <person name="Steindorff A."/>
            <person name="Ohm R."/>
            <person name="Martin F."/>
            <person name="Silar P."/>
            <person name="Natvig D."/>
            <person name="Lalanne C."/>
            <person name="Gautier V."/>
            <person name="Ament-velasquez S.L."/>
            <person name="Kruys A."/>
            <person name="Hutchinson M.I."/>
            <person name="Powell A.J."/>
            <person name="Barry K."/>
            <person name="Miller A.N."/>
            <person name="Grigoriev I.V."/>
            <person name="Debuchy R."/>
            <person name="Gladieux P."/>
            <person name="Thoren M.H."/>
            <person name="Johannesson H."/>
        </authorList>
    </citation>
    <scope>NUCLEOTIDE SEQUENCE</scope>
    <source>
        <strain evidence="2">SMH3391-2</strain>
    </source>
</reference>
<proteinExistence type="predicted"/>
<name>A0AA39X847_9PEZI</name>
<dbReference type="EMBL" id="JAULSR010000002">
    <property type="protein sequence ID" value="KAK0628871.1"/>
    <property type="molecule type" value="Genomic_DNA"/>
</dbReference>
<feature type="region of interest" description="Disordered" evidence="1">
    <location>
        <begin position="731"/>
        <end position="751"/>
    </location>
</feature>
<feature type="region of interest" description="Disordered" evidence="1">
    <location>
        <begin position="821"/>
        <end position="842"/>
    </location>
</feature>
<accession>A0AA39X847</accession>
<dbReference type="AlphaFoldDB" id="A0AA39X847"/>
<feature type="compositionally biased region" description="Polar residues" evidence="1">
    <location>
        <begin position="985"/>
        <end position="1007"/>
    </location>
</feature>
<dbReference type="PANTHER" id="PTHR37535:SF4">
    <property type="entry name" value="FLUG DOMAIN-CONTAINING PROTEIN"/>
    <property type="match status" value="1"/>
</dbReference>
<dbReference type="InterPro" id="IPR021842">
    <property type="entry name" value="DUF3435"/>
</dbReference>
<feature type="region of interest" description="Disordered" evidence="1">
    <location>
        <begin position="702"/>
        <end position="721"/>
    </location>
</feature>
<comment type="caution">
    <text evidence="2">The sequence shown here is derived from an EMBL/GenBank/DDBJ whole genome shotgun (WGS) entry which is preliminary data.</text>
</comment>
<feature type="region of interest" description="Disordered" evidence="1">
    <location>
        <begin position="978"/>
        <end position="1022"/>
    </location>
</feature>
<sequence>MVVGPFSPGGRMEALDLDQIERIRGQLAELDVPEAPPPVTSEELQYFWDRGNKRRPLPPNRADNTKVNIVDGTRRWTAFCEALPGAPAWKPLVKTLSWENRGLAEAFARYLMRREKSRIGAVSTIRLYLRQLSAIYRKYTGEHLESRLRDHFVAVAKLEHARLFGLRQEPKHKKVLDPSGFTYLAHFRWVRDRKTTFKIGLDRLDDSLIRDFLMWTGCRRHELVYAQPKNKRQKIKEHDEESDAYTDVDGPDPYILVPRPKECWVCGGVDERTDAQYKVLCWEDIDLWILHDPMRNGGRDYLAMQVLLRFHKGHNKEMVPTWFPFVEEKLPLLCPISKLLAKAISEGVVNLSGYDTCAEPFFNTKISIPAVRIPWKKEFLHKPVFRRTVESVEGPIKSDEPLRAKAFDDNSEKLGKAGGFPDRFQSYDYRRGNLEILDKNYRQSIRDQGARHRPNSAVYQRHYANCMRNAMSQDAGLGRGTESPYLDILNHLGIQFDENAPMGVSDEEMRVIGPDSTIRRLEAEWSTLEAVLQTKYGKSTKATDADRQMRERKANELRAAKQRRRRKAADLLRKDHFKKRNIAELDRQLRGIRAPQQPLQKVVFSLPERRLLAEILGDLDEDLPETEIVQRKIDAVNAWIDYAWKIEPREPAPSQNHRAVRMPLTEGTKQVEGSQSVLEIPIHGSTMGPKPRYVSMIQNPVSPAASMRPGTAGREPPPPYSEVDMAQSSGAVMLGGSGTDTSSAPRKPTHKPHKCFFCGRHFTRKGNRWNCEERHLKRRRTEAVPCPSPDCKAKGIVLKNELRFKNHAKSIHNHDMRPKVTADVPRDHLGDDSDGARGDPLASPHEVWEDLGLFKAASGSEYSFSPSQDRSSFLELEEDPWLLPVFKPADTYMEDCAPATTTASLAMPVEDLAVSECPSLISRLPDLTGPDTTWSPLQFCDVFVDPLINTCVAVSIEGSESPASDDVGNCLEPALTDGAALSGPASPQSSAQLNQSPGLHPFPNTNPMEYIDPAILEEPGDG</sequence>
<keyword evidence="3" id="KW-1185">Reference proteome</keyword>
<dbReference type="Proteomes" id="UP001174934">
    <property type="component" value="Unassembled WGS sequence"/>
</dbReference>